<dbReference type="Proteomes" id="UP000634136">
    <property type="component" value="Unassembled WGS sequence"/>
</dbReference>
<protein>
    <submittedName>
        <fullName evidence="3">Protein DOWN-REGULATED IN DIF1 11-like</fullName>
    </submittedName>
</protein>
<evidence type="ECO:0000313" key="4">
    <source>
        <dbReference type="Proteomes" id="UP000634136"/>
    </source>
</evidence>
<sequence>MAKLNKISVIANLCFAIGAVLFSPGLLAVEDDIDELALAPTPSYSDPDLIDSELLRMWQPPSKDLKFLEKCLTKIYPECGEEIFGGMFGADDDILPTKPCCFQLVNMGKKCHDTMVKTVLAIPELKSEAPRVLRNSNRIWKACDSDGAVSPS</sequence>
<dbReference type="InterPro" id="IPR040220">
    <property type="entry name" value="DD11"/>
</dbReference>
<feature type="domain" description="Prolamin-like" evidence="2">
    <location>
        <begin position="70"/>
        <end position="144"/>
    </location>
</feature>
<gene>
    <name evidence="3" type="ORF">G2W53_038744</name>
</gene>
<organism evidence="3 4">
    <name type="scientific">Senna tora</name>
    <dbReference type="NCBI Taxonomy" id="362788"/>
    <lineage>
        <taxon>Eukaryota</taxon>
        <taxon>Viridiplantae</taxon>
        <taxon>Streptophyta</taxon>
        <taxon>Embryophyta</taxon>
        <taxon>Tracheophyta</taxon>
        <taxon>Spermatophyta</taxon>
        <taxon>Magnoliopsida</taxon>
        <taxon>eudicotyledons</taxon>
        <taxon>Gunneridae</taxon>
        <taxon>Pentapetalae</taxon>
        <taxon>rosids</taxon>
        <taxon>fabids</taxon>
        <taxon>Fabales</taxon>
        <taxon>Fabaceae</taxon>
        <taxon>Caesalpinioideae</taxon>
        <taxon>Cassia clade</taxon>
        <taxon>Senna</taxon>
    </lineage>
</organism>
<reference evidence="3" key="1">
    <citation type="submission" date="2020-09" db="EMBL/GenBank/DDBJ databases">
        <title>Genome-Enabled Discovery of Anthraquinone Biosynthesis in Senna tora.</title>
        <authorList>
            <person name="Kang S.-H."/>
            <person name="Pandey R.P."/>
            <person name="Lee C.-M."/>
            <person name="Sim J.-S."/>
            <person name="Jeong J.-T."/>
            <person name="Choi B.-S."/>
            <person name="Jung M."/>
            <person name="Ginzburg D."/>
            <person name="Zhao K."/>
            <person name="Won S.Y."/>
            <person name="Oh T.-J."/>
            <person name="Yu Y."/>
            <person name="Kim N.-H."/>
            <person name="Lee O.R."/>
            <person name="Lee T.-H."/>
            <person name="Bashyal P."/>
            <person name="Kim T.-S."/>
            <person name="Lee W.-H."/>
            <person name="Kawkins C."/>
            <person name="Kim C.-K."/>
            <person name="Kim J.S."/>
            <person name="Ahn B.O."/>
            <person name="Rhee S.Y."/>
            <person name="Sohng J.K."/>
        </authorList>
    </citation>
    <scope>NUCLEOTIDE SEQUENCE</scope>
    <source>
        <tissue evidence="3">Leaf</tissue>
    </source>
</reference>
<keyword evidence="4" id="KW-1185">Reference proteome</keyword>
<accession>A0A834W2K6</accession>
<dbReference type="PANTHER" id="PTHR31207:SF35">
    <property type="entry name" value="PROLAMIN-LIKE DOMAIN-CONTAINING PROTEIN"/>
    <property type="match status" value="1"/>
</dbReference>
<dbReference type="OrthoDB" id="1408535at2759"/>
<dbReference type="PANTHER" id="PTHR31207">
    <property type="entry name" value="ECA1 GAMETOGENESIS FAMILY PROTEIN (DUF784)-RELATED-RELATED"/>
    <property type="match status" value="1"/>
</dbReference>
<evidence type="ECO:0000256" key="1">
    <source>
        <dbReference type="ARBA" id="ARBA00022729"/>
    </source>
</evidence>
<evidence type="ECO:0000313" key="3">
    <source>
        <dbReference type="EMBL" id="KAF7806583.1"/>
    </source>
</evidence>
<comment type="caution">
    <text evidence="3">The sequence shown here is derived from an EMBL/GenBank/DDBJ whole genome shotgun (WGS) entry which is preliminary data.</text>
</comment>
<dbReference type="AlphaFoldDB" id="A0A834W2K6"/>
<name>A0A834W2K6_9FABA</name>
<evidence type="ECO:0000259" key="2">
    <source>
        <dbReference type="Pfam" id="PF05617"/>
    </source>
</evidence>
<keyword evidence="1" id="KW-0732">Signal</keyword>
<dbReference type="InterPro" id="IPR008502">
    <property type="entry name" value="Prolamin-like"/>
</dbReference>
<dbReference type="EMBL" id="JAAIUW010000012">
    <property type="protein sequence ID" value="KAF7806583.1"/>
    <property type="molecule type" value="Genomic_DNA"/>
</dbReference>
<dbReference type="Pfam" id="PF05617">
    <property type="entry name" value="Prolamin_like"/>
    <property type="match status" value="1"/>
</dbReference>
<proteinExistence type="predicted"/>